<dbReference type="InParanoid" id="A0A1I5ISX7"/>
<dbReference type="AlphaFoldDB" id="A0A1I5ISX7"/>
<proteinExistence type="predicted"/>
<dbReference type="PANTHER" id="PTHR35807">
    <property type="entry name" value="TRANSCRIPTIONAL REGULATOR REDD-RELATED"/>
    <property type="match status" value="1"/>
</dbReference>
<dbReference type="InterPro" id="IPR036388">
    <property type="entry name" value="WH-like_DNA-bd_sf"/>
</dbReference>
<keyword evidence="2" id="KW-0804">Transcription</keyword>
<dbReference type="Proteomes" id="UP000183413">
    <property type="component" value="Unassembled WGS sequence"/>
</dbReference>
<dbReference type="eggNOG" id="COG3629">
    <property type="taxonomic scope" value="Bacteria"/>
</dbReference>
<sequence length="253" mass="27699">MDGSAEPAGATRVQLCGAFAAEVRGRRVDHALPGRQGRLLLGFLVLSRPRQVPREALIEALWGDSPPPGAPAALSVLVSKVRAVVGPEVLRGRGTLSLRLPEPAYVDVEVAASALHTAESAVALREWRRAWTLSLTAQFVARRPFLPEADRPWAESWRRRLETMHVRALECYATACLELGGPELPGAERAARDLLEVAPLRETGHLLLMRTLATRGNVAEALTVYERLRVLLREELGVDPCRDVQDAYTDLLG</sequence>
<dbReference type="Gene3D" id="1.25.40.10">
    <property type="entry name" value="Tetratricopeptide repeat domain"/>
    <property type="match status" value="1"/>
</dbReference>
<dbReference type="GO" id="GO:0006355">
    <property type="term" value="P:regulation of DNA-templated transcription"/>
    <property type="evidence" value="ECO:0007669"/>
    <property type="project" value="InterPro"/>
</dbReference>
<evidence type="ECO:0000313" key="4">
    <source>
        <dbReference type="EMBL" id="SFO63628.1"/>
    </source>
</evidence>
<evidence type="ECO:0000256" key="1">
    <source>
        <dbReference type="ARBA" id="ARBA00023015"/>
    </source>
</evidence>
<dbReference type="InterPro" id="IPR011990">
    <property type="entry name" value="TPR-like_helical_dom_sf"/>
</dbReference>
<dbReference type="EMBL" id="FOVH01000008">
    <property type="protein sequence ID" value="SFO63628.1"/>
    <property type="molecule type" value="Genomic_DNA"/>
</dbReference>
<dbReference type="GO" id="GO:0003677">
    <property type="term" value="F:DNA binding"/>
    <property type="evidence" value="ECO:0007669"/>
    <property type="project" value="UniProtKB-KW"/>
</dbReference>
<keyword evidence="1" id="KW-0805">Transcription regulation</keyword>
<dbReference type="RefSeq" id="WP_021598023.1">
    <property type="nucleotide sequence ID" value="NZ_FOVH01000008.1"/>
</dbReference>
<dbReference type="Pfam" id="PF03704">
    <property type="entry name" value="BTAD"/>
    <property type="match status" value="1"/>
</dbReference>
<reference evidence="4 5" key="1">
    <citation type="submission" date="2016-10" db="EMBL/GenBank/DDBJ databases">
        <authorList>
            <person name="de Groot N.N."/>
        </authorList>
    </citation>
    <scope>NUCLEOTIDE SEQUENCE [LARGE SCALE GENOMIC DNA]</scope>
    <source>
        <strain evidence="4 5">DSM 43067</strain>
    </source>
</reference>
<organism evidence="4 5">
    <name type="scientific">Actinomadura madurae</name>
    <dbReference type="NCBI Taxonomy" id="1993"/>
    <lineage>
        <taxon>Bacteria</taxon>
        <taxon>Bacillati</taxon>
        <taxon>Actinomycetota</taxon>
        <taxon>Actinomycetes</taxon>
        <taxon>Streptosporangiales</taxon>
        <taxon>Thermomonosporaceae</taxon>
        <taxon>Actinomadura</taxon>
    </lineage>
</organism>
<dbReference type="OrthoDB" id="3208838at2"/>
<evidence type="ECO:0000313" key="5">
    <source>
        <dbReference type="Proteomes" id="UP000183413"/>
    </source>
</evidence>
<dbReference type="InterPro" id="IPR016032">
    <property type="entry name" value="Sig_transdc_resp-reg_C-effctor"/>
</dbReference>
<dbReference type="InterPro" id="IPR005158">
    <property type="entry name" value="BTAD"/>
</dbReference>
<dbReference type="SMART" id="SM01043">
    <property type="entry name" value="BTAD"/>
    <property type="match status" value="1"/>
</dbReference>
<gene>
    <name evidence="4" type="ORF">SAMN04489713_10839</name>
</gene>
<feature type="domain" description="Bacterial transcriptional activator" evidence="3">
    <location>
        <begin position="106"/>
        <end position="252"/>
    </location>
</feature>
<name>A0A1I5ISX7_9ACTN</name>
<dbReference type="Gene3D" id="1.10.10.10">
    <property type="entry name" value="Winged helix-like DNA-binding domain superfamily/Winged helix DNA-binding domain"/>
    <property type="match status" value="1"/>
</dbReference>
<dbReference type="PANTHER" id="PTHR35807:SF1">
    <property type="entry name" value="TRANSCRIPTIONAL REGULATOR REDD"/>
    <property type="match status" value="1"/>
</dbReference>
<dbReference type="SUPFAM" id="SSF48452">
    <property type="entry name" value="TPR-like"/>
    <property type="match status" value="1"/>
</dbReference>
<dbReference type="InterPro" id="IPR051677">
    <property type="entry name" value="AfsR-DnrI-RedD_regulator"/>
</dbReference>
<dbReference type="SUPFAM" id="SSF46894">
    <property type="entry name" value="C-terminal effector domain of the bipartite response regulators"/>
    <property type="match status" value="1"/>
</dbReference>
<protein>
    <submittedName>
        <fullName evidence="4">DNA-binding transcriptional activator of the SARP family</fullName>
    </submittedName>
</protein>
<keyword evidence="5" id="KW-1185">Reference proteome</keyword>
<keyword evidence="4" id="KW-0238">DNA-binding</keyword>
<evidence type="ECO:0000259" key="3">
    <source>
        <dbReference type="SMART" id="SM01043"/>
    </source>
</evidence>
<dbReference type="STRING" id="1993.SAMN04489713_10839"/>
<evidence type="ECO:0000256" key="2">
    <source>
        <dbReference type="ARBA" id="ARBA00023163"/>
    </source>
</evidence>
<accession>A0A1I5ISX7</accession>